<sequence length="78" mass="8197">MRREDPSGHIDGVALADFPGLRDRPVAGAPRRAGVHNESVNVAYGTEAGLVSELGVPAVVCGPGGIEQAHRPEEWGER</sequence>
<comment type="caution">
    <text evidence="1">The sequence shown here is derived from an EMBL/GenBank/DDBJ whole genome shotgun (WGS) entry which is preliminary data.</text>
</comment>
<dbReference type="Proteomes" id="UP000295124">
    <property type="component" value="Unassembled WGS sequence"/>
</dbReference>
<keyword evidence="2" id="KW-1185">Reference proteome</keyword>
<dbReference type="SUPFAM" id="SSF53187">
    <property type="entry name" value="Zn-dependent exopeptidases"/>
    <property type="match status" value="1"/>
</dbReference>
<evidence type="ECO:0000313" key="1">
    <source>
        <dbReference type="EMBL" id="TDD59998.1"/>
    </source>
</evidence>
<evidence type="ECO:0008006" key="3">
    <source>
        <dbReference type="Google" id="ProtNLM"/>
    </source>
</evidence>
<dbReference type="EMBL" id="SMKX01000029">
    <property type="protein sequence ID" value="TDD59998.1"/>
    <property type="molecule type" value="Genomic_DNA"/>
</dbReference>
<organism evidence="1 2">
    <name type="scientific">Kribbella antibiotica</name>
    <dbReference type="NCBI Taxonomy" id="190195"/>
    <lineage>
        <taxon>Bacteria</taxon>
        <taxon>Bacillati</taxon>
        <taxon>Actinomycetota</taxon>
        <taxon>Actinomycetes</taxon>
        <taxon>Propionibacteriales</taxon>
        <taxon>Kribbellaceae</taxon>
        <taxon>Kribbella</taxon>
    </lineage>
</organism>
<dbReference type="OrthoDB" id="7055905at2"/>
<gene>
    <name evidence="1" type="ORF">E1263_12945</name>
</gene>
<reference evidence="1 2" key="1">
    <citation type="submission" date="2019-03" db="EMBL/GenBank/DDBJ databases">
        <title>Draft genome sequences of novel Actinobacteria.</title>
        <authorList>
            <person name="Sahin N."/>
            <person name="Ay H."/>
            <person name="Saygin H."/>
        </authorList>
    </citation>
    <scope>NUCLEOTIDE SEQUENCE [LARGE SCALE GENOMIC DNA]</scope>
    <source>
        <strain evidence="1 2">JCM 13523</strain>
    </source>
</reference>
<dbReference type="Gene3D" id="3.40.630.10">
    <property type="entry name" value="Zn peptidases"/>
    <property type="match status" value="1"/>
</dbReference>
<dbReference type="AlphaFoldDB" id="A0A4R4ZMC5"/>
<proteinExistence type="predicted"/>
<accession>A0A4R4ZMC5</accession>
<evidence type="ECO:0000313" key="2">
    <source>
        <dbReference type="Proteomes" id="UP000295124"/>
    </source>
</evidence>
<name>A0A4R4ZMC5_9ACTN</name>
<protein>
    <recommendedName>
        <fullName evidence="3">M20/M25/M40 family metallo-hydrolase</fullName>
    </recommendedName>
</protein>